<evidence type="ECO:0000256" key="1">
    <source>
        <dbReference type="ARBA" id="ARBA00022908"/>
    </source>
</evidence>
<dbReference type="SUPFAM" id="SSF53041">
    <property type="entry name" value="Resolvase-like"/>
    <property type="match status" value="1"/>
</dbReference>
<dbReference type="PROSITE" id="PS00397">
    <property type="entry name" value="RECOMBINASES_1"/>
    <property type="match status" value="1"/>
</dbReference>
<reference evidence="8" key="1">
    <citation type="journal article" date="2021" name="Proc. Natl. Acad. Sci. U.S.A.">
        <title>A Catalog of Tens of Thousands of Viruses from Human Metagenomes Reveals Hidden Associations with Chronic Diseases.</title>
        <authorList>
            <person name="Tisza M.J."/>
            <person name="Buck C.B."/>
        </authorList>
    </citation>
    <scope>NUCLEOTIDE SEQUENCE</scope>
    <source>
        <strain evidence="8">Ct7EW56</strain>
    </source>
</reference>
<dbReference type="Pfam" id="PF00239">
    <property type="entry name" value="Resolvase"/>
    <property type="match status" value="1"/>
</dbReference>
<dbReference type="SMART" id="SM00857">
    <property type="entry name" value="Resolvase"/>
    <property type="match status" value="1"/>
</dbReference>
<dbReference type="GO" id="GO:0015074">
    <property type="term" value="P:DNA integration"/>
    <property type="evidence" value="ECO:0007669"/>
    <property type="project" value="UniProtKB-KW"/>
</dbReference>
<evidence type="ECO:0000313" key="8">
    <source>
        <dbReference type="EMBL" id="DAD72639.1"/>
    </source>
</evidence>
<protein>
    <submittedName>
        <fullName evidence="8">Gamma delta Resolvase, site specific recombination</fullName>
    </submittedName>
</protein>
<feature type="active site" description="O-(5'-phospho-DNA)-serine intermediate" evidence="5 6">
    <location>
        <position position="9"/>
    </location>
</feature>
<dbReference type="PROSITE" id="PS51736">
    <property type="entry name" value="RECOMBINASES_3"/>
    <property type="match status" value="1"/>
</dbReference>
<keyword evidence="1" id="KW-0229">DNA integration</keyword>
<keyword evidence="4" id="KW-0233">DNA recombination</keyword>
<dbReference type="EMBL" id="BK015904">
    <property type="protein sequence ID" value="DAD72639.1"/>
    <property type="molecule type" value="Genomic_DNA"/>
</dbReference>
<name>A0A8S5LS15_9CAUD</name>
<dbReference type="PANTHER" id="PTHR30461:SF26">
    <property type="entry name" value="RESOLVASE HOMOLOG YNEB"/>
    <property type="match status" value="1"/>
</dbReference>
<evidence type="ECO:0000256" key="3">
    <source>
        <dbReference type="ARBA" id="ARBA00023125"/>
    </source>
</evidence>
<dbReference type="InterPro" id="IPR006118">
    <property type="entry name" value="Recombinase_CS"/>
</dbReference>
<dbReference type="GO" id="GO:0000150">
    <property type="term" value="F:DNA strand exchange activity"/>
    <property type="evidence" value="ECO:0007669"/>
    <property type="project" value="UniProtKB-KW"/>
</dbReference>
<dbReference type="InterPro" id="IPR050639">
    <property type="entry name" value="SSR_resolvase"/>
</dbReference>
<keyword evidence="3" id="KW-0238">DNA-binding</keyword>
<dbReference type="GO" id="GO:0003677">
    <property type="term" value="F:DNA binding"/>
    <property type="evidence" value="ECO:0007669"/>
    <property type="project" value="UniProtKB-KW"/>
</dbReference>
<evidence type="ECO:0000259" key="7">
    <source>
        <dbReference type="PROSITE" id="PS51736"/>
    </source>
</evidence>
<dbReference type="CDD" id="cd03768">
    <property type="entry name" value="SR_ResInv"/>
    <property type="match status" value="1"/>
</dbReference>
<sequence length="197" mass="22252">MIIGYARVSTREQNLARQLEALKNAGCEKIYTDKLSGKDFERPDYQTMISDLTSDDVLIILSIDRLGRNYDEIMDEWRRITKTIKADIKVLDMPLLDTTIGRTGDLTDTFIADLVLQILSYVANLEREHIRERQAEGIAIAKKEGKYKGGTKKTVDSELLDSNLILYRSGKITKSAFAKNIGVSRPTLDRILSEHAA</sequence>
<dbReference type="PANTHER" id="PTHR30461">
    <property type="entry name" value="DNA-INVERTASE FROM LAMBDOID PROPHAGE"/>
    <property type="match status" value="1"/>
</dbReference>
<dbReference type="InterPro" id="IPR036162">
    <property type="entry name" value="Resolvase-like_N_sf"/>
</dbReference>
<organism evidence="8">
    <name type="scientific">Siphoviridae sp. ct7EW56</name>
    <dbReference type="NCBI Taxonomy" id="2827562"/>
    <lineage>
        <taxon>Viruses</taxon>
        <taxon>Duplodnaviria</taxon>
        <taxon>Heunggongvirae</taxon>
        <taxon>Uroviricota</taxon>
        <taxon>Caudoviricetes</taxon>
    </lineage>
</organism>
<evidence type="ECO:0000256" key="2">
    <source>
        <dbReference type="ARBA" id="ARBA00023100"/>
    </source>
</evidence>
<dbReference type="InterPro" id="IPR006119">
    <property type="entry name" value="Resolv_N"/>
</dbReference>
<proteinExistence type="predicted"/>
<evidence type="ECO:0000256" key="6">
    <source>
        <dbReference type="PROSITE-ProRule" id="PRU10137"/>
    </source>
</evidence>
<keyword evidence="2" id="KW-0230">DNA invertase</keyword>
<accession>A0A8S5LS15</accession>
<dbReference type="Gene3D" id="3.40.50.1390">
    <property type="entry name" value="Resolvase, N-terminal catalytic domain"/>
    <property type="match status" value="1"/>
</dbReference>
<evidence type="ECO:0000256" key="5">
    <source>
        <dbReference type="PIRSR" id="PIRSR606118-50"/>
    </source>
</evidence>
<evidence type="ECO:0000256" key="4">
    <source>
        <dbReference type="ARBA" id="ARBA00023172"/>
    </source>
</evidence>
<feature type="domain" description="Resolvase/invertase-type recombinase catalytic" evidence="7">
    <location>
        <begin position="1"/>
        <end position="145"/>
    </location>
</feature>